<dbReference type="PANTHER" id="PTHR33115:SF22">
    <property type="entry name" value="OS12G0449900 PROTEIN"/>
    <property type="match status" value="1"/>
</dbReference>
<keyword evidence="3" id="KW-1185">Reference proteome</keyword>
<dbReference type="AlphaFoldDB" id="A0A835E304"/>
<gene>
    <name evidence="2" type="ORF">HU200_057343</name>
</gene>
<feature type="transmembrane region" description="Helical" evidence="1">
    <location>
        <begin position="36"/>
        <end position="53"/>
    </location>
</feature>
<feature type="transmembrane region" description="Helical" evidence="1">
    <location>
        <begin position="65"/>
        <end position="82"/>
    </location>
</feature>
<organism evidence="2 3">
    <name type="scientific">Digitaria exilis</name>
    <dbReference type="NCBI Taxonomy" id="1010633"/>
    <lineage>
        <taxon>Eukaryota</taxon>
        <taxon>Viridiplantae</taxon>
        <taxon>Streptophyta</taxon>
        <taxon>Embryophyta</taxon>
        <taxon>Tracheophyta</taxon>
        <taxon>Spermatophyta</taxon>
        <taxon>Magnoliopsida</taxon>
        <taxon>Liliopsida</taxon>
        <taxon>Poales</taxon>
        <taxon>Poaceae</taxon>
        <taxon>PACMAD clade</taxon>
        <taxon>Panicoideae</taxon>
        <taxon>Panicodae</taxon>
        <taxon>Paniceae</taxon>
        <taxon>Anthephorinae</taxon>
        <taxon>Digitaria</taxon>
    </lineage>
</organism>
<comment type="caution">
    <text evidence="2">The sequence shown here is derived from an EMBL/GenBank/DDBJ whole genome shotgun (WGS) entry which is preliminary data.</text>
</comment>
<name>A0A835E304_9POAL</name>
<sequence>MGYLMMGVRGLGVLIVTWTTVVLLGGFVSVLGKKDFWCLTGITLVQTIGVFNFLSRDKISEITHLSWGLVGAVVATLSRLSIRKGKASDYIDESSFLRAFVGLILWALQMLVFVVIVSPLAVLSVLGLYISAAVSLWRLIEHDFNNADGGSNLKPALEILYSLAVAQGVLFGYRTMHYSGAKIGLIEFVAQSGSLNKNLVSDYLKDTVVGCEKDLSLATGRNLITYGVDLMAAESNSNNDSFIVGVRVLATTTTDCSWDWQRQVLLGRLLIASASSGHIVQRLLETQGPRSHYDEQDMERAARVLANVAFNIRLQRFTEVIPFISGVLDTLESEAESCEELYGNRQLGRRSLLMDNCRIIISAKGVLSNTIKYLIFQDHRSSRFHDSWCSMAKESLELISHLTGTPGGTAAPSEISGKLQEIQATIRSILVCTKCDVSVKRQAVKVLLDLSMDTPCSVMANPSTREIFTWTLLHIYALHDYVFDNTCDLSPRLKKRSSMRQDLAFEKLQAIVDSDVSTLESDIIGDLTRIITAEAENNKYRLQAVQVLGDLCHDRSYYKYEEVRNAVLKVMPQVILSMPA</sequence>
<protein>
    <submittedName>
        <fullName evidence="2">Uncharacterized protein</fullName>
    </submittedName>
</protein>
<accession>A0A835E304</accession>
<feature type="transmembrane region" description="Helical" evidence="1">
    <location>
        <begin position="6"/>
        <end position="29"/>
    </location>
</feature>
<evidence type="ECO:0000313" key="2">
    <source>
        <dbReference type="EMBL" id="KAF8660962.1"/>
    </source>
</evidence>
<proteinExistence type="predicted"/>
<dbReference type="EMBL" id="JACEFO010002418">
    <property type="protein sequence ID" value="KAF8660962.1"/>
    <property type="molecule type" value="Genomic_DNA"/>
</dbReference>
<reference evidence="2" key="1">
    <citation type="submission" date="2020-07" db="EMBL/GenBank/DDBJ databases">
        <title>Genome sequence and genetic diversity analysis of an under-domesticated orphan crop, white fonio (Digitaria exilis).</title>
        <authorList>
            <person name="Bennetzen J.L."/>
            <person name="Chen S."/>
            <person name="Ma X."/>
            <person name="Wang X."/>
            <person name="Yssel A.E.J."/>
            <person name="Chaluvadi S.R."/>
            <person name="Johnson M."/>
            <person name="Gangashetty P."/>
            <person name="Hamidou F."/>
            <person name="Sanogo M.D."/>
            <person name="Zwaenepoel A."/>
            <person name="Wallace J."/>
            <person name="Van De Peer Y."/>
            <person name="Van Deynze A."/>
        </authorList>
    </citation>
    <scope>NUCLEOTIDE SEQUENCE</scope>
    <source>
        <tissue evidence="2">Leaves</tissue>
    </source>
</reference>
<keyword evidence="1" id="KW-1133">Transmembrane helix</keyword>
<dbReference type="PANTHER" id="PTHR33115">
    <property type="entry name" value="ARM REPEAT SUPERFAMILY PROTEIN"/>
    <property type="match status" value="1"/>
</dbReference>
<evidence type="ECO:0000313" key="3">
    <source>
        <dbReference type="Proteomes" id="UP000636709"/>
    </source>
</evidence>
<evidence type="ECO:0000256" key="1">
    <source>
        <dbReference type="SAM" id="Phobius"/>
    </source>
</evidence>
<keyword evidence="1" id="KW-0812">Transmembrane</keyword>
<keyword evidence="1" id="KW-0472">Membrane</keyword>
<feature type="transmembrane region" description="Helical" evidence="1">
    <location>
        <begin position="103"/>
        <end position="136"/>
    </location>
</feature>
<dbReference type="OrthoDB" id="693651at2759"/>
<dbReference type="InterPro" id="IPR016024">
    <property type="entry name" value="ARM-type_fold"/>
</dbReference>
<dbReference type="SUPFAM" id="SSF48371">
    <property type="entry name" value="ARM repeat"/>
    <property type="match status" value="1"/>
</dbReference>
<dbReference type="Proteomes" id="UP000636709">
    <property type="component" value="Unassembled WGS sequence"/>
</dbReference>